<evidence type="ECO:0000256" key="2">
    <source>
        <dbReference type="SAM" id="MobiDB-lite"/>
    </source>
</evidence>
<organism evidence="3 4">
    <name type="scientific">Armillaria ostoyae</name>
    <name type="common">Armillaria root rot fungus</name>
    <dbReference type="NCBI Taxonomy" id="47428"/>
    <lineage>
        <taxon>Eukaryota</taxon>
        <taxon>Fungi</taxon>
        <taxon>Dikarya</taxon>
        <taxon>Basidiomycota</taxon>
        <taxon>Agaricomycotina</taxon>
        <taxon>Agaricomycetes</taxon>
        <taxon>Agaricomycetidae</taxon>
        <taxon>Agaricales</taxon>
        <taxon>Marasmiineae</taxon>
        <taxon>Physalacriaceae</taxon>
        <taxon>Armillaria</taxon>
    </lineage>
</organism>
<name>A0A284R593_ARMOS</name>
<dbReference type="OrthoDB" id="61110at2759"/>
<dbReference type="SUPFAM" id="SSF50985">
    <property type="entry name" value="RCC1/BLIP-II"/>
    <property type="match status" value="1"/>
</dbReference>
<dbReference type="SUPFAM" id="SSF81383">
    <property type="entry name" value="F-box domain"/>
    <property type="match status" value="1"/>
</dbReference>
<reference evidence="4" key="1">
    <citation type="journal article" date="2017" name="Nat. Ecol. Evol.">
        <title>Genome expansion and lineage-specific genetic innovations in the forest pathogenic fungi Armillaria.</title>
        <authorList>
            <person name="Sipos G."/>
            <person name="Prasanna A.N."/>
            <person name="Walter M.C."/>
            <person name="O'Connor E."/>
            <person name="Balint B."/>
            <person name="Krizsan K."/>
            <person name="Kiss B."/>
            <person name="Hess J."/>
            <person name="Varga T."/>
            <person name="Slot J."/>
            <person name="Riley R."/>
            <person name="Boka B."/>
            <person name="Rigling D."/>
            <person name="Barry K."/>
            <person name="Lee J."/>
            <person name="Mihaltcheva S."/>
            <person name="LaButti K."/>
            <person name="Lipzen A."/>
            <person name="Waldron R."/>
            <person name="Moloney N.M."/>
            <person name="Sperisen C."/>
            <person name="Kredics L."/>
            <person name="Vagvoelgyi C."/>
            <person name="Patrignani A."/>
            <person name="Fitzpatrick D."/>
            <person name="Nagy I."/>
            <person name="Doyle S."/>
            <person name="Anderson J.B."/>
            <person name="Grigoriev I.V."/>
            <person name="Gueldener U."/>
            <person name="Muensterkoetter M."/>
            <person name="Nagy L.G."/>
        </authorList>
    </citation>
    <scope>NUCLEOTIDE SEQUENCE [LARGE SCALE GENOMIC DNA]</scope>
    <source>
        <strain evidence="4">C18/9</strain>
    </source>
</reference>
<dbReference type="InterPro" id="IPR036047">
    <property type="entry name" value="F-box-like_dom_sf"/>
</dbReference>
<gene>
    <name evidence="3" type="ORF">ARMOST_07238</name>
</gene>
<accession>A0A284R593</accession>
<dbReference type="OMA" id="FPYLDAK"/>
<evidence type="ECO:0000256" key="1">
    <source>
        <dbReference type="PROSITE-ProRule" id="PRU00235"/>
    </source>
</evidence>
<dbReference type="EMBL" id="FUEG01000004">
    <property type="protein sequence ID" value="SJL03881.1"/>
    <property type="molecule type" value="Genomic_DNA"/>
</dbReference>
<evidence type="ECO:0000313" key="3">
    <source>
        <dbReference type="EMBL" id="SJL03881.1"/>
    </source>
</evidence>
<dbReference type="Gene3D" id="2.130.10.30">
    <property type="entry name" value="Regulator of chromosome condensation 1/beta-lactamase-inhibitor protein II"/>
    <property type="match status" value="2"/>
</dbReference>
<dbReference type="GO" id="GO:0005085">
    <property type="term" value="F:guanyl-nucleotide exchange factor activity"/>
    <property type="evidence" value="ECO:0007669"/>
    <property type="project" value="TreeGrafter"/>
</dbReference>
<feature type="repeat" description="RCC1" evidence="1">
    <location>
        <begin position="76"/>
        <end position="131"/>
    </location>
</feature>
<dbReference type="Gene3D" id="1.20.1280.50">
    <property type="match status" value="1"/>
</dbReference>
<dbReference type="PROSITE" id="PS50012">
    <property type="entry name" value="RCC1_3"/>
    <property type="match status" value="4"/>
</dbReference>
<feature type="repeat" description="RCC1" evidence="1">
    <location>
        <begin position="386"/>
        <end position="437"/>
    </location>
</feature>
<dbReference type="AlphaFoldDB" id="A0A284R593"/>
<dbReference type="PANTHER" id="PTHR45982">
    <property type="entry name" value="REGULATOR OF CHROMOSOME CONDENSATION"/>
    <property type="match status" value="1"/>
</dbReference>
<feature type="repeat" description="RCC1" evidence="1">
    <location>
        <begin position="132"/>
        <end position="187"/>
    </location>
</feature>
<dbReference type="STRING" id="47428.A0A284R593"/>
<evidence type="ECO:0008006" key="5">
    <source>
        <dbReference type="Google" id="ProtNLM"/>
    </source>
</evidence>
<proteinExistence type="predicted"/>
<dbReference type="Proteomes" id="UP000219338">
    <property type="component" value="Unassembled WGS sequence"/>
</dbReference>
<dbReference type="InterPro" id="IPR000408">
    <property type="entry name" value="Reg_chr_condens"/>
</dbReference>
<keyword evidence="4" id="KW-1185">Reference proteome</keyword>
<dbReference type="Pfam" id="PF00415">
    <property type="entry name" value="RCC1"/>
    <property type="match status" value="1"/>
</dbReference>
<protein>
    <recommendedName>
        <fullName evidence="5">F-box domain-containing protein</fullName>
    </recommendedName>
</protein>
<evidence type="ECO:0000313" key="4">
    <source>
        <dbReference type="Proteomes" id="UP000219338"/>
    </source>
</evidence>
<dbReference type="InterPro" id="IPR051553">
    <property type="entry name" value="Ran_GTPase-activating"/>
</dbReference>
<dbReference type="PANTHER" id="PTHR45982:SF3">
    <property type="entry name" value="F-BOX PROTEIN POF9"/>
    <property type="match status" value="1"/>
</dbReference>
<feature type="repeat" description="RCC1" evidence="1">
    <location>
        <begin position="438"/>
        <end position="490"/>
    </location>
</feature>
<sequence>MPSITDVPVEIFLDNLLPLLPTSDLAHLAATCKFFALLASDSTFWKLKCQSDFNFSGAGTARTSGWKFIYSRLLKPRVFVWGAQSHGRLGLSTLPKTSLRDVPFPTELKIPGAHIVSLVAAGMSFHALDSKGNIFVWGTLDGQQRALTSDGFSEAGKKAEHPLRLHLPVSMRSISCGRLHAASMDSQGYVWNFINWGRPFRLTSPRLKAFDCHPIQVECGWNFSSALTNTGDIFVWWPFSGSMGRLIEERNSAMNDAGDKKGLVSSDGVVTCVPWELDMDPVALPSLPPLPVLNTSPENNIDEPIKVIQIASYDGHMIALTTKGHVLKFGSLENETTVARGRWEYLPRYSEVERVRQHDTFSSAGGSAEPPATMKITYISAHFKRFIAYSTGSSSIVLMGDIDTTPDSEPQIIPALQNKSVISVVLGDYHQAAVTAAGNLSSWGAYSDGALGLGDPCQLEAGCPGAFQTENERLMALDRGRGHPAVVQVPTEVRFDHDRKKPKDRFCLSAAASGWHSGALVIDLEENTDDADSDIEQDNPPRQPPAPARRHFTPPIIPRDPGDPFIARGNPFFRIGFAGRGINRGGSGRGRGCS</sequence>
<feature type="region of interest" description="Disordered" evidence="2">
    <location>
        <begin position="529"/>
        <end position="565"/>
    </location>
</feature>
<dbReference type="GO" id="GO:0005737">
    <property type="term" value="C:cytoplasm"/>
    <property type="evidence" value="ECO:0007669"/>
    <property type="project" value="TreeGrafter"/>
</dbReference>
<dbReference type="InterPro" id="IPR009091">
    <property type="entry name" value="RCC1/BLIP-II"/>
</dbReference>